<evidence type="ECO:0000313" key="3">
    <source>
        <dbReference type="Proteomes" id="UP000220438"/>
    </source>
</evidence>
<accession>A0A2A7BCN5</accession>
<sequence length="169" mass="18030">MKSREQSLFAGLLQKQNRTQLAIILGVAAMLLILFSELFSTPAKPAASAGSSAAVSETAYREQLETQLTELIEQLDGAGKTVVMVTLESGEETIYAVDTQSGQMQNQETHVLLEDGSALEETTYLPAVCGVAVVCDGGGDVRVAARITELVRALLDLSANRICVEQRKG</sequence>
<evidence type="ECO:0000313" key="2">
    <source>
        <dbReference type="EMBL" id="PDX89088.1"/>
    </source>
</evidence>
<dbReference type="Proteomes" id="UP000220438">
    <property type="component" value="Unassembled WGS sequence"/>
</dbReference>
<keyword evidence="1" id="KW-0472">Membrane</keyword>
<dbReference type="EMBL" id="NOUW01000027">
    <property type="protein sequence ID" value="PDX89088.1"/>
    <property type="molecule type" value="Genomic_DNA"/>
</dbReference>
<organism evidence="2 3">
    <name type="scientific">Faecalibacterium prausnitzii</name>
    <dbReference type="NCBI Taxonomy" id="853"/>
    <lineage>
        <taxon>Bacteria</taxon>
        <taxon>Bacillati</taxon>
        <taxon>Bacillota</taxon>
        <taxon>Clostridia</taxon>
        <taxon>Eubacteriales</taxon>
        <taxon>Oscillospiraceae</taxon>
        <taxon>Faecalibacterium</taxon>
    </lineage>
</organism>
<comment type="caution">
    <text evidence="2">The sequence shown here is derived from an EMBL/GenBank/DDBJ whole genome shotgun (WGS) entry which is preliminary data.</text>
</comment>
<keyword evidence="1" id="KW-1133">Transmembrane helix</keyword>
<feature type="transmembrane region" description="Helical" evidence="1">
    <location>
        <begin position="21"/>
        <end position="39"/>
    </location>
</feature>
<evidence type="ECO:0000256" key="1">
    <source>
        <dbReference type="SAM" id="Phobius"/>
    </source>
</evidence>
<reference evidence="2 3" key="1">
    <citation type="journal article" date="2017" name="Front. Microbiol.">
        <title>New Insights into the Diversity of the Genus Faecalibacterium.</title>
        <authorList>
            <person name="Benevides L."/>
            <person name="Burman S."/>
            <person name="Martin R."/>
            <person name="Robert V."/>
            <person name="Thomas M."/>
            <person name="Miquel S."/>
            <person name="Chain F."/>
            <person name="Sokol H."/>
            <person name="Bermudez-Humaran L.G."/>
            <person name="Morrison M."/>
            <person name="Langella P."/>
            <person name="Azevedo V.A."/>
            <person name="Chatel J.M."/>
            <person name="Soares S."/>
        </authorList>
    </citation>
    <scope>NUCLEOTIDE SEQUENCE [LARGE SCALE GENOMIC DNA]</scope>
    <source>
        <strain evidence="2 3">AHMP21</strain>
    </source>
</reference>
<name>A0A2A7BCN5_9FIRM</name>
<dbReference type="RefSeq" id="WP_097771137.1">
    <property type="nucleotide sequence ID" value="NZ_CP065380.1"/>
</dbReference>
<dbReference type="AlphaFoldDB" id="A0A2A7BCN5"/>
<proteinExistence type="predicted"/>
<gene>
    <name evidence="2" type="ORF">CHR61_09330</name>
</gene>
<protein>
    <submittedName>
        <fullName evidence="2">Stage III sporulation protein AG</fullName>
    </submittedName>
</protein>
<keyword evidence="1" id="KW-0812">Transmembrane</keyword>